<feature type="region of interest" description="Disordered" evidence="1">
    <location>
        <begin position="88"/>
        <end position="109"/>
    </location>
</feature>
<feature type="compositionally biased region" description="Low complexity" evidence="1">
    <location>
        <begin position="126"/>
        <end position="146"/>
    </location>
</feature>
<evidence type="ECO:0000313" key="2">
    <source>
        <dbReference type="EMBL" id="GIZ41689.1"/>
    </source>
</evidence>
<dbReference type="GeneID" id="68290561"/>
<sequence length="510" mass="56385">MSHLRLALRPARSGFTPMGKYEIATDDALMPPHIIDCWQPPSRHSWTPSTATTSARPPTPPPKHRRGDAHLQPYSAVRCDDLLDSTPLTTVTTTLPRPPTPPPKYRRGDVHVRPHSIAKCDEILGSTPISNTPTSTTTTSGDSSFRSSYYRPRSVYIPSSTSTLTTATTATSFSGGRPSSSIASPTVPRRASQHNPDYNYNIVSEALRRTYGKAKSHRQQNLQEKSSAKNRNSAHFVNSYSSFPRYRRDSMDIKAQYMDDKSSSHHHLPSDKASTLLYDHGIPDDAANVYDADPMAQRSAAPYIVARKFFKQYDVRSTSNMSAKNLEICQNGVPILLVNTKVPFWWGTPKVEIVRALGKTGGGRGGPVVAAAKAKSVGNAIYINIGHPPDAVPVEQWPQLTYSYWNDKEYFFEFEGRRYAWRRDVSGFADYVKDNGDFQFVDLENTTVLAAFIRSNKSFNKDLGKIEVLVEMDQDLELMALIAIMAIDERRRRALLGASVAAGAGAGAAG</sequence>
<feature type="region of interest" description="Disordered" evidence="1">
    <location>
        <begin position="40"/>
        <end position="70"/>
    </location>
</feature>
<feature type="region of interest" description="Disordered" evidence="1">
    <location>
        <begin position="124"/>
        <end position="146"/>
    </location>
</feature>
<gene>
    <name evidence="2" type="ORF">CKM354_000498600</name>
</gene>
<organism evidence="2 3">
    <name type="scientific">Cercospora kikuchii</name>
    <dbReference type="NCBI Taxonomy" id="84275"/>
    <lineage>
        <taxon>Eukaryota</taxon>
        <taxon>Fungi</taxon>
        <taxon>Dikarya</taxon>
        <taxon>Ascomycota</taxon>
        <taxon>Pezizomycotina</taxon>
        <taxon>Dothideomycetes</taxon>
        <taxon>Dothideomycetidae</taxon>
        <taxon>Mycosphaerellales</taxon>
        <taxon>Mycosphaerellaceae</taxon>
        <taxon>Cercospora</taxon>
    </lineage>
</organism>
<feature type="compositionally biased region" description="Low complexity" evidence="1">
    <location>
        <begin position="161"/>
        <end position="174"/>
    </location>
</feature>
<dbReference type="OrthoDB" id="3646623at2759"/>
<evidence type="ECO:0000256" key="1">
    <source>
        <dbReference type="SAM" id="MobiDB-lite"/>
    </source>
</evidence>
<keyword evidence="3" id="KW-1185">Reference proteome</keyword>
<dbReference type="Proteomes" id="UP000825890">
    <property type="component" value="Unassembled WGS sequence"/>
</dbReference>
<proteinExistence type="predicted"/>
<comment type="caution">
    <text evidence="2">The sequence shown here is derived from an EMBL/GenBank/DDBJ whole genome shotgun (WGS) entry which is preliminary data.</text>
</comment>
<dbReference type="RefSeq" id="XP_044656176.1">
    <property type="nucleotide sequence ID" value="XM_044800241.1"/>
</dbReference>
<accession>A0A9P3CEZ4</accession>
<feature type="compositionally biased region" description="Low complexity" evidence="1">
    <location>
        <begin position="47"/>
        <end position="56"/>
    </location>
</feature>
<feature type="region of interest" description="Disordered" evidence="1">
    <location>
        <begin position="161"/>
        <end position="199"/>
    </location>
</feature>
<reference evidence="2 3" key="1">
    <citation type="submission" date="2021-01" db="EMBL/GenBank/DDBJ databases">
        <title>Cercospora kikuchii MAFF 305040 whole genome shotgun sequence.</title>
        <authorList>
            <person name="Kashiwa T."/>
            <person name="Suzuki T."/>
        </authorList>
    </citation>
    <scope>NUCLEOTIDE SEQUENCE [LARGE SCALE GENOMIC DNA]</scope>
    <source>
        <strain evidence="2 3">MAFF 305040</strain>
    </source>
</reference>
<dbReference type="AlphaFoldDB" id="A0A9P3CEZ4"/>
<feature type="compositionally biased region" description="Polar residues" evidence="1">
    <location>
        <begin position="219"/>
        <end position="233"/>
    </location>
</feature>
<protein>
    <submittedName>
        <fullName evidence="2">Uncharacterized protein</fullName>
    </submittedName>
</protein>
<feature type="region of interest" description="Disordered" evidence="1">
    <location>
        <begin position="211"/>
        <end position="233"/>
    </location>
</feature>
<name>A0A9P3CEZ4_9PEZI</name>
<dbReference type="EMBL" id="BOLY01000003">
    <property type="protein sequence ID" value="GIZ41689.1"/>
    <property type="molecule type" value="Genomic_DNA"/>
</dbReference>
<evidence type="ECO:0000313" key="3">
    <source>
        <dbReference type="Proteomes" id="UP000825890"/>
    </source>
</evidence>